<feature type="domain" description="Hemocyanin C-terminal" evidence="2">
    <location>
        <begin position="93"/>
        <end position="130"/>
    </location>
</feature>
<dbReference type="OrthoDB" id="8119704at2759"/>
<feature type="compositionally biased region" description="Polar residues" evidence="1">
    <location>
        <begin position="245"/>
        <end position="268"/>
    </location>
</feature>
<dbReference type="PANTHER" id="PTHR11511:SF24">
    <property type="entry name" value="GH04080P"/>
    <property type="match status" value="1"/>
</dbReference>
<evidence type="ECO:0000313" key="4">
    <source>
        <dbReference type="Proteomes" id="UP000198287"/>
    </source>
</evidence>
<dbReference type="Gene3D" id="2.60.40.1520">
    <property type="entry name" value="Hemocyanin, C-terminal domain"/>
    <property type="match status" value="2"/>
</dbReference>
<dbReference type="SUPFAM" id="SSF81296">
    <property type="entry name" value="E set domains"/>
    <property type="match status" value="1"/>
</dbReference>
<protein>
    <submittedName>
        <fullName evidence="3">Hemocyanin A chain</fullName>
    </submittedName>
</protein>
<accession>A0A226EK54</accession>
<dbReference type="AlphaFoldDB" id="A0A226EK54"/>
<reference evidence="3 4" key="1">
    <citation type="submission" date="2015-12" db="EMBL/GenBank/DDBJ databases">
        <title>The genome of Folsomia candida.</title>
        <authorList>
            <person name="Faddeeva A."/>
            <person name="Derks M.F."/>
            <person name="Anvar Y."/>
            <person name="Smit S."/>
            <person name="Van Straalen N."/>
            <person name="Roelofs D."/>
        </authorList>
    </citation>
    <scope>NUCLEOTIDE SEQUENCE [LARGE SCALE GENOMIC DNA]</scope>
    <source>
        <strain evidence="3 4">VU population</strain>
        <tissue evidence="3">Whole body</tissue>
    </source>
</reference>
<feature type="region of interest" description="Disordered" evidence="1">
    <location>
        <begin position="176"/>
        <end position="268"/>
    </location>
</feature>
<feature type="non-terminal residue" evidence="3">
    <location>
        <position position="1"/>
    </location>
</feature>
<organism evidence="3 4">
    <name type="scientific">Folsomia candida</name>
    <name type="common">Springtail</name>
    <dbReference type="NCBI Taxonomy" id="158441"/>
    <lineage>
        <taxon>Eukaryota</taxon>
        <taxon>Metazoa</taxon>
        <taxon>Ecdysozoa</taxon>
        <taxon>Arthropoda</taxon>
        <taxon>Hexapoda</taxon>
        <taxon>Collembola</taxon>
        <taxon>Entomobryomorpha</taxon>
        <taxon>Isotomoidea</taxon>
        <taxon>Isotomidae</taxon>
        <taxon>Proisotominae</taxon>
        <taxon>Folsomia</taxon>
    </lineage>
</organism>
<keyword evidence="4" id="KW-1185">Reference proteome</keyword>
<dbReference type="InterPro" id="IPR037020">
    <property type="entry name" value="Hemocyanin_C_sf"/>
</dbReference>
<dbReference type="Pfam" id="PF03723">
    <property type="entry name" value="Hemocyanin_C"/>
    <property type="match status" value="2"/>
</dbReference>
<proteinExistence type="predicted"/>
<evidence type="ECO:0000259" key="2">
    <source>
        <dbReference type="Pfam" id="PF03723"/>
    </source>
</evidence>
<evidence type="ECO:0000313" key="3">
    <source>
        <dbReference type="EMBL" id="OXA57670.1"/>
    </source>
</evidence>
<dbReference type="Proteomes" id="UP000198287">
    <property type="component" value="Unassembled WGS sequence"/>
</dbReference>
<evidence type="ECO:0000256" key="1">
    <source>
        <dbReference type="SAM" id="MobiDB-lite"/>
    </source>
</evidence>
<dbReference type="STRING" id="158441.A0A226EK54"/>
<sequence length="268" mass="30068">VRNNTNVPRTGTVRIFMAPRLNEHNEQFPMVQQRRLFFQLDKFTTQLSPGVNEITRRSSESSLYDVVVFITDGNEDRVELPATSQPARSNNCRHKNNYSWDAVNYCGVLDQRYPDRKPMGYPFDRNPYTTVNSNNPNGPQIPVPNLETYVSRVPNMRALQVRVVYNQERVEMRNDGVPTGMREVNGDPYMNSAGRTACSPQSNPPRPAPGSTPTGGGTRPSTMEMTPKTTPKRADSIRLIPCPKQGSSTNDSKHTSWMVSSISTSASR</sequence>
<feature type="domain" description="Hemocyanin C-terminal" evidence="2">
    <location>
        <begin position="4"/>
        <end position="65"/>
    </location>
</feature>
<name>A0A226EK54_FOLCA</name>
<dbReference type="InterPro" id="IPR014756">
    <property type="entry name" value="Ig_E-set"/>
</dbReference>
<dbReference type="InterPro" id="IPR005203">
    <property type="entry name" value="Hemocyanin_C"/>
</dbReference>
<gene>
    <name evidence="3" type="ORF">Fcan01_08526</name>
</gene>
<comment type="caution">
    <text evidence="3">The sequence shown here is derived from an EMBL/GenBank/DDBJ whole genome shotgun (WGS) entry which is preliminary data.</text>
</comment>
<dbReference type="PANTHER" id="PTHR11511">
    <property type="entry name" value="LARVAL STORAGE PROTEIN/PHENOLOXIDASE"/>
    <property type="match status" value="1"/>
</dbReference>
<dbReference type="InterPro" id="IPR013788">
    <property type="entry name" value="Hemocyanin/hexamerin"/>
</dbReference>
<dbReference type="EMBL" id="LNIX01000003">
    <property type="protein sequence ID" value="OXA57670.1"/>
    <property type="molecule type" value="Genomic_DNA"/>
</dbReference>